<keyword evidence="7 9" id="KW-0342">GTP-binding</keyword>
<dbReference type="Pfam" id="PF00925">
    <property type="entry name" value="GTP_cyclohydro2"/>
    <property type="match status" value="1"/>
</dbReference>
<dbReference type="PANTHER" id="PTHR21327">
    <property type="entry name" value="GTP CYCLOHYDROLASE II-RELATED"/>
    <property type="match status" value="1"/>
</dbReference>
<evidence type="ECO:0000259" key="10">
    <source>
        <dbReference type="Pfam" id="PF00925"/>
    </source>
</evidence>
<keyword evidence="12" id="KW-1185">Reference proteome</keyword>
<keyword evidence="4 9" id="KW-0547">Nucleotide-binding</keyword>
<protein>
    <recommendedName>
        <fullName evidence="9">GTP cyclohydrolase-2</fullName>
        <ecNumber evidence="9">3.5.4.25</ecNumber>
    </recommendedName>
    <alternativeName>
        <fullName evidence="9">GTP cyclohydrolase II</fullName>
    </alternativeName>
</protein>
<proteinExistence type="inferred from homology"/>
<name>A0ABR6X4S4_9BURK</name>
<evidence type="ECO:0000256" key="5">
    <source>
        <dbReference type="ARBA" id="ARBA00022801"/>
    </source>
</evidence>
<keyword evidence="6 9" id="KW-0862">Zinc</keyword>
<evidence type="ECO:0000256" key="8">
    <source>
        <dbReference type="ARBA" id="ARBA00049295"/>
    </source>
</evidence>
<feature type="domain" description="GTP cyclohydrolase II" evidence="10">
    <location>
        <begin position="20"/>
        <end position="182"/>
    </location>
</feature>
<feature type="binding site" evidence="9">
    <location>
        <position position="126"/>
    </location>
    <ligand>
        <name>GTP</name>
        <dbReference type="ChEBI" id="CHEBI:37565"/>
    </ligand>
</feature>
<evidence type="ECO:0000256" key="6">
    <source>
        <dbReference type="ARBA" id="ARBA00022833"/>
    </source>
</evidence>
<dbReference type="SUPFAM" id="SSF142695">
    <property type="entry name" value="RibA-like"/>
    <property type="match status" value="1"/>
</dbReference>
<reference evidence="11 12" key="1">
    <citation type="submission" date="2020-08" db="EMBL/GenBank/DDBJ databases">
        <title>Novel species isolated from subtropical streams in China.</title>
        <authorList>
            <person name="Lu H."/>
        </authorList>
    </citation>
    <scope>NUCLEOTIDE SEQUENCE [LARGE SCALE GENOMIC DNA]</scope>
    <source>
        <strain evidence="11 12">KACC 16656</strain>
    </source>
</reference>
<feature type="binding site" evidence="9">
    <location>
        <position position="77"/>
    </location>
    <ligand>
        <name>Zn(2+)</name>
        <dbReference type="ChEBI" id="CHEBI:29105"/>
        <note>catalytic</note>
    </ligand>
</feature>
<feature type="binding site" evidence="9">
    <location>
        <position position="79"/>
    </location>
    <ligand>
        <name>Zn(2+)</name>
        <dbReference type="ChEBI" id="CHEBI:29105"/>
        <note>catalytic</note>
    </ligand>
</feature>
<evidence type="ECO:0000256" key="4">
    <source>
        <dbReference type="ARBA" id="ARBA00022741"/>
    </source>
</evidence>
<keyword evidence="5 9" id="KW-0378">Hydrolase</keyword>
<evidence type="ECO:0000256" key="7">
    <source>
        <dbReference type="ARBA" id="ARBA00023134"/>
    </source>
</evidence>
<dbReference type="NCBIfam" id="NF001591">
    <property type="entry name" value="PRK00393.1"/>
    <property type="match status" value="1"/>
</dbReference>
<evidence type="ECO:0000256" key="9">
    <source>
        <dbReference type="HAMAP-Rule" id="MF_00179"/>
    </source>
</evidence>
<dbReference type="NCBIfam" id="TIGR00505">
    <property type="entry name" value="ribA"/>
    <property type="match status" value="1"/>
</dbReference>
<dbReference type="RefSeq" id="WP_186922431.1">
    <property type="nucleotide sequence ID" value="NZ_JACOFW010000007.1"/>
</dbReference>
<dbReference type="Proteomes" id="UP000648257">
    <property type="component" value="Unassembled WGS sequence"/>
</dbReference>
<gene>
    <name evidence="9 11" type="primary">ribA</name>
    <name evidence="11" type="ORF">H8K52_08305</name>
</gene>
<dbReference type="Gene3D" id="3.40.50.10990">
    <property type="entry name" value="GTP cyclohydrolase II"/>
    <property type="match status" value="1"/>
</dbReference>
<dbReference type="EMBL" id="JACOFW010000007">
    <property type="protein sequence ID" value="MBC3807344.1"/>
    <property type="molecule type" value="Genomic_DNA"/>
</dbReference>
<evidence type="ECO:0000313" key="12">
    <source>
        <dbReference type="Proteomes" id="UP000648257"/>
    </source>
</evidence>
<keyword evidence="2 9" id="KW-0686">Riboflavin biosynthesis</keyword>
<dbReference type="EC" id="3.5.4.25" evidence="9"/>
<evidence type="ECO:0000256" key="1">
    <source>
        <dbReference type="ARBA" id="ARBA00004853"/>
    </source>
</evidence>
<sequence>MSSMDLPVNSEQQALEYVDSCALPTTWANFTMHAFIEPATGKEHVALTLGDVANGAPVLARIHSECLTGDALFSKRCDCGPQLELAMQKIAAEGRGVILYLRQEGRGIGLLAKVQAYHLQDDGADTVEANQQLGFAADLRSYTLCDPMLKHLGITSVKLMTNNPRKISALQNMQVKVEEQIPLIIARNPYNERYLATKASKLGHMLVPDL</sequence>
<comment type="cofactor">
    <cofactor evidence="9">
        <name>Zn(2+)</name>
        <dbReference type="ChEBI" id="CHEBI:29105"/>
    </cofactor>
    <text evidence="9">Binds 1 zinc ion per subunit.</text>
</comment>
<dbReference type="InterPro" id="IPR036144">
    <property type="entry name" value="RibA-like_sf"/>
</dbReference>
<comment type="caution">
    <text evidence="11">The sequence shown here is derived from an EMBL/GenBank/DDBJ whole genome shotgun (WGS) entry which is preliminary data.</text>
</comment>
<evidence type="ECO:0000256" key="2">
    <source>
        <dbReference type="ARBA" id="ARBA00022619"/>
    </source>
</evidence>
<evidence type="ECO:0000256" key="3">
    <source>
        <dbReference type="ARBA" id="ARBA00022723"/>
    </source>
</evidence>
<feature type="active site" description="Nucleophile" evidence="9">
    <location>
        <position position="140"/>
    </location>
</feature>
<comment type="function">
    <text evidence="9">Catalyzes the conversion of GTP to 2,5-diamino-6-ribosylamino-4(3H)-pyrimidinone 5'-phosphate (DARP), formate and pyrophosphate.</text>
</comment>
<evidence type="ECO:0000313" key="11">
    <source>
        <dbReference type="EMBL" id="MBC3807344.1"/>
    </source>
</evidence>
<feature type="binding site" evidence="9">
    <location>
        <position position="161"/>
    </location>
    <ligand>
        <name>GTP</name>
        <dbReference type="ChEBI" id="CHEBI:37565"/>
    </ligand>
</feature>
<organism evidence="11 12">
    <name type="scientific">Undibacterium seohonense</name>
    <dbReference type="NCBI Taxonomy" id="1344950"/>
    <lineage>
        <taxon>Bacteria</taxon>
        <taxon>Pseudomonadati</taxon>
        <taxon>Pseudomonadota</taxon>
        <taxon>Betaproteobacteria</taxon>
        <taxon>Burkholderiales</taxon>
        <taxon>Oxalobacteraceae</taxon>
        <taxon>Undibacterium</taxon>
    </lineage>
</organism>
<comment type="pathway">
    <text evidence="1 9">Cofactor biosynthesis; riboflavin biosynthesis; 5-amino-6-(D-ribitylamino)uracil from GTP: step 1/4.</text>
</comment>
<accession>A0ABR6X4S4</accession>
<dbReference type="GO" id="GO:0003935">
    <property type="term" value="F:GTP cyclohydrolase II activity"/>
    <property type="evidence" value="ECO:0007669"/>
    <property type="project" value="UniProtKB-EC"/>
</dbReference>
<feature type="binding site" evidence="9">
    <location>
        <position position="66"/>
    </location>
    <ligand>
        <name>Zn(2+)</name>
        <dbReference type="ChEBI" id="CHEBI:29105"/>
        <note>catalytic</note>
    </ligand>
</feature>
<feature type="binding site" evidence="9">
    <location>
        <begin position="104"/>
        <end position="106"/>
    </location>
    <ligand>
        <name>GTP</name>
        <dbReference type="ChEBI" id="CHEBI:37565"/>
    </ligand>
</feature>
<feature type="binding site" evidence="9">
    <location>
        <begin position="61"/>
        <end position="65"/>
    </location>
    <ligand>
        <name>GTP</name>
        <dbReference type="ChEBI" id="CHEBI:37565"/>
    </ligand>
</feature>
<keyword evidence="3 9" id="KW-0479">Metal-binding</keyword>
<dbReference type="CDD" id="cd00641">
    <property type="entry name" value="GTP_cyclohydro2"/>
    <property type="match status" value="1"/>
</dbReference>
<dbReference type="PANTHER" id="PTHR21327:SF18">
    <property type="entry name" value="3,4-DIHYDROXY-2-BUTANONE 4-PHOSPHATE SYNTHASE"/>
    <property type="match status" value="1"/>
</dbReference>
<feature type="binding site" evidence="9">
    <location>
        <position position="166"/>
    </location>
    <ligand>
        <name>GTP</name>
        <dbReference type="ChEBI" id="CHEBI:37565"/>
    </ligand>
</feature>
<comment type="catalytic activity">
    <reaction evidence="8 9">
        <text>GTP + 4 H2O = 2,5-diamino-6-hydroxy-4-(5-phosphoribosylamino)-pyrimidine + formate + 2 phosphate + 3 H(+)</text>
        <dbReference type="Rhea" id="RHEA:23704"/>
        <dbReference type="ChEBI" id="CHEBI:15377"/>
        <dbReference type="ChEBI" id="CHEBI:15378"/>
        <dbReference type="ChEBI" id="CHEBI:15740"/>
        <dbReference type="ChEBI" id="CHEBI:37565"/>
        <dbReference type="ChEBI" id="CHEBI:43474"/>
        <dbReference type="ChEBI" id="CHEBI:58614"/>
        <dbReference type="EC" id="3.5.4.25"/>
    </reaction>
</comment>
<feature type="binding site" evidence="9">
    <location>
        <position position="82"/>
    </location>
    <ligand>
        <name>GTP</name>
        <dbReference type="ChEBI" id="CHEBI:37565"/>
    </ligand>
</feature>
<dbReference type="HAMAP" id="MF_00179">
    <property type="entry name" value="RibA"/>
    <property type="match status" value="1"/>
</dbReference>
<dbReference type="InterPro" id="IPR000926">
    <property type="entry name" value="RibA"/>
</dbReference>
<dbReference type="InterPro" id="IPR032677">
    <property type="entry name" value="GTP_cyclohydro_II"/>
</dbReference>
<feature type="active site" description="Proton acceptor" evidence="9">
    <location>
        <position position="138"/>
    </location>
</feature>
<comment type="similarity">
    <text evidence="9">Belongs to the GTP cyclohydrolase II family.</text>
</comment>